<evidence type="ECO:0000256" key="6">
    <source>
        <dbReference type="ARBA" id="ARBA00022679"/>
    </source>
</evidence>
<dbReference type="KEGG" id="foc:113211280"/>
<keyword evidence="6 12" id="KW-0808">Transferase</keyword>
<dbReference type="Gene3D" id="3.40.30.10">
    <property type="entry name" value="Glutaredoxin"/>
    <property type="match status" value="1"/>
</dbReference>
<dbReference type="PANTHER" id="PTHR18919">
    <property type="entry name" value="ACETYL-COA C-ACYLTRANSFERASE"/>
    <property type="match status" value="1"/>
</dbReference>
<keyword evidence="15" id="KW-1185">Reference proteome</keyword>
<protein>
    <recommendedName>
        <fullName evidence="5">acetyl-CoA C-acetyltransferase</fullName>
        <ecNumber evidence="5">2.3.1.9</ecNumber>
    </recommendedName>
</protein>
<evidence type="ECO:0000256" key="10">
    <source>
        <dbReference type="ARBA" id="ARBA00023128"/>
    </source>
</evidence>
<dbReference type="PROSITE" id="PS00737">
    <property type="entry name" value="THIOLASE_2"/>
    <property type="match status" value="1"/>
</dbReference>
<keyword evidence="11 12" id="KW-0012">Acyltransferase</keyword>
<dbReference type="InterPro" id="IPR020610">
    <property type="entry name" value="Thiolase_AS"/>
</dbReference>
<dbReference type="InterPro" id="IPR008554">
    <property type="entry name" value="Glutaredoxin-like"/>
</dbReference>
<evidence type="ECO:0000313" key="16">
    <source>
        <dbReference type="RefSeq" id="XP_026285389.1"/>
    </source>
</evidence>
<comment type="pathway">
    <text evidence="2">Lipid metabolism.</text>
</comment>
<dbReference type="RefSeq" id="XP_026285389.1">
    <property type="nucleotide sequence ID" value="XM_026429604.2"/>
</dbReference>
<comment type="subcellular location">
    <subcellularLocation>
        <location evidence="1">Mitochondrion</location>
    </subcellularLocation>
</comment>
<evidence type="ECO:0000259" key="14">
    <source>
        <dbReference type="Pfam" id="PF02803"/>
    </source>
</evidence>
<dbReference type="InterPro" id="IPR020616">
    <property type="entry name" value="Thiolase_N"/>
</dbReference>
<reference evidence="16" key="1">
    <citation type="submission" date="2025-08" db="UniProtKB">
        <authorList>
            <consortium name="RefSeq"/>
        </authorList>
    </citation>
    <scope>IDENTIFICATION</scope>
    <source>
        <tissue evidence="16">Whole organism</tissue>
    </source>
</reference>
<organism evidence="15 16">
    <name type="scientific">Frankliniella occidentalis</name>
    <name type="common">Western flower thrips</name>
    <name type="synonym">Euthrips occidentalis</name>
    <dbReference type="NCBI Taxonomy" id="133901"/>
    <lineage>
        <taxon>Eukaryota</taxon>
        <taxon>Metazoa</taxon>
        <taxon>Ecdysozoa</taxon>
        <taxon>Arthropoda</taxon>
        <taxon>Hexapoda</taxon>
        <taxon>Insecta</taxon>
        <taxon>Pterygota</taxon>
        <taxon>Neoptera</taxon>
        <taxon>Paraneoptera</taxon>
        <taxon>Thysanoptera</taxon>
        <taxon>Terebrantia</taxon>
        <taxon>Thripoidea</taxon>
        <taxon>Thripidae</taxon>
        <taxon>Frankliniella</taxon>
    </lineage>
</organism>
<dbReference type="Pfam" id="PF02803">
    <property type="entry name" value="Thiolase_C"/>
    <property type="match status" value="1"/>
</dbReference>
<evidence type="ECO:0000256" key="9">
    <source>
        <dbReference type="ARBA" id="ARBA00022958"/>
    </source>
</evidence>
<dbReference type="GO" id="GO:0003985">
    <property type="term" value="F:acetyl-CoA C-acetyltransferase activity"/>
    <property type="evidence" value="ECO:0007669"/>
    <property type="project" value="UniProtKB-EC"/>
</dbReference>
<dbReference type="InterPro" id="IPR020615">
    <property type="entry name" value="Thiolase_acyl_enz_int_AS"/>
</dbReference>
<feature type="domain" description="Thiolase N-terminal" evidence="13">
    <location>
        <begin position="33"/>
        <end position="290"/>
    </location>
</feature>
<dbReference type="SUPFAM" id="SSF52833">
    <property type="entry name" value="Thioredoxin-like"/>
    <property type="match status" value="1"/>
</dbReference>
<evidence type="ECO:0000256" key="3">
    <source>
        <dbReference type="ARBA" id="ARBA00010982"/>
    </source>
</evidence>
<proteinExistence type="inferred from homology"/>
<evidence type="ECO:0000256" key="12">
    <source>
        <dbReference type="RuleBase" id="RU003557"/>
    </source>
</evidence>
<dbReference type="OrthoDB" id="5404651at2759"/>
<evidence type="ECO:0000256" key="8">
    <source>
        <dbReference type="ARBA" id="ARBA00022946"/>
    </source>
</evidence>
<dbReference type="Proteomes" id="UP000504606">
    <property type="component" value="Unplaced"/>
</dbReference>
<evidence type="ECO:0000256" key="11">
    <source>
        <dbReference type="ARBA" id="ARBA00023315"/>
    </source>
</evidence>
<dbReference type="Gene3D" id="3.40.47.10">
    <property type="match status" value="1"/>
</dbReference>
<dbReference type="InterPro" id="IPR002155">
    <property type="entry name" value="Thiolase"/>
</dbReference>
<evidence type="ECO:0000256" key="5">
    <source>
        <dbReference type="ARBA" id="ARBA00012705"/>
    </source>
</evidence>
<dbReference type="PANTHER" id="PTHR18919:SF156">
    <property type="entry name" value="ACETYL-COA ACETYLTRANSFERASE, MITOCHONDRIAL"/>
    <property type="match status" value="1"/>
</dbReference>
<dbReference type="SUPFAM" id="SSF53901">
    <property type="entry name" value="Thiolase-like"/>
    <property type="match status" value="2"/>
</dbReference>
<evidence type="ECO:0000256" key="2">
    <source>
        <dbReference type="ARBA" id="ARBA00005189"/>
    </source>
</evidence>
<dbReference type="GO" id="GO:0006635">
    <property type="term" value="P:fatty acid beta-oxidation"/>
    <property type="evidence" value="ECO:0007669"/>
    <property type="project" value="TreeGrafter"/>
</dbReference>
<dbReference type="NCBIfam" id="TIGR01930">
    <property type="entry name" value="AcCoA-C-Actrans"/>
    <property type="match status" value="1"/>
</dbReference>
<dbReference type="CTD" id="38"/>
<sequence length="513" mass="55752">MPALHQVKSLLWGIRPKGSLRFQHSSSTKLNDVVIVGAARTPMGSFCSQLASIPAPKLAAVAIKAALERAGISKEEVQEVYMGNVCQGMLGQAPARQAALYAGLPKSTACTTINKVCSSGMKSIMLAAQGLMCGHQDVIVAGGMESMSNVPFYMKRGDTGYGGVTLQDGIVFDGLTDVYNKIHMGNCGENTAKNLGITRKDQDEYAIQSYQRSAEAYKSGAIKEELVPVNVPQKKGKPDLIVSEDEEFKRVNFEKFSKLPTVFQREGGTVTAGNASTLNDGAAACVLTTRDAAERLGVKPIARIVGFYDAETEPIDFPIAPVFAIPKLLERCGVKQDEVAMWEINEAFSVVALACQKMLKLDMKKLNIHGGAVSLGHPIGMSGARLVNHLVYSLKPGEKGVAAICNGGGGASSILIEKLPMERPPSGKPQLVLYTKDPCPLCDELKVDLEPFLGEVEFKSVDITVQGNERWNKLYRYDIPVLFLEGHFLCKHRLDKQTLLQRLKQLQQHWSGR</sequence>
<evidence type="ECO:0000256" key="1">
    <source>
        <dbReference type="ARBA" id="ARBA00004173"/>
    </source>
</evidence>
<dbReference type="GO" id="GO:0005739">
    <property type="term" value="C:mitochondrion"/>
    <property type="evidence" value="ECO:0007669"/>
    <property type="project" value="UniProtKB-SubCell"/>
</dbReference>
<dbReference type="AlphaFoldDB" id="A0A6J1SVT5"/>
<accession>A0A6J1SVT5</accession>
<keyword evidence="8" id="KW-0809">Transit peptide</keyword>
<dbReference type="GO" id="GO:0046872">
    <property type="term" value="F:metal ion binding"/>
    <property type="evidence" value="ECO:0007669"/>
    <property type="project" value="UniProtKB-KW"/>
</dbReference>
<dbReference type="InterPro" id="IPR020613">
    <property type="entry name" value="Thiolase_CS"/>
</dbReference>
<feature type="domain" description="Thiolase C-terminal" evidence="14">
    <location>
        <begin position="299"/>
        <end position="418"/>
    </location>
</feature>
<dbReference type="Pfam" id="PF00108">
    <property type="entry name" value="Thiolase_N"/>
    <property type="match status" value="1"/>
</dbReference>
<gene>
    <name evidence="16" type="primary">LOC113211280</name>
</gene>
<dbReference type="EC" id="2.3.1.9" evidence="5"/>
<dbReference type="PROSITE" id="PS00099">
    <property type="entry name" value="THIOLASE_3"/>
    <property type="match status" value="1"/>
</dbReference>
<dbReference type="PROSITE" id="PS00098">
    <property type="entry name" value="THIOLASE_1"/>
    <property type="match status" value="1"/>
</dbReference>
<dbReference type="InterPro" id="IPR016039">
    <property type="entry name" value="Thiolase-like"/>
</dbReference>
<evidence type="ECO:0000256" key="4">
    <source>
        <dbReference type="ARBA" id="ARBA00011881"/>
    </source>
</evidence>
<name>A0A6J1SVT5_FRAOC</name>
<dbReference type="CDD" id="cd00751">
    <property type="entry name" value="thiolase"/>
    <property type="match status" value="1"/>
</dbReference>
<evidence type="ECO:0000256" key="7">
    <source>
        <dbReference type="ARBA" id="ARBA00022723"/>
    </source>
</evidence>
<evidence type="ECO:0000259" key="13">
    <source>
        <dbReference type="Pfam" id="PF00108"/>
    </source>
</evidence>
<comment type="similarity">
    <text evidence="3 12">Belongs to the thiolase-like superfamily. Thiolase family.</text>
</comment>
<evidence type="ECO:0000313" key="15">
    <source>
        <dbReference type="Proteomes" id="UP000504606"/>
    </source>
</evidence>
<dbReference type="InterPro" id="IPR020617">
    <property type="entry name" value="Thiolase_C"/>
</dbReference>
<keyword evidence="7" id="KW-0479">Metal-binding</keyword>
<keyword evidence="10" id="KW-0496">Mitochondrion</keyword>
<keyword evidence="9" id="KW-0630">Potassium</keyword>
<comment type="subunit">
    <text evidence="4">Homotetramer.</text>
</comment>
<dbReference type="FunFam" id="3.40.47.10:FF:000007">
    <property type="entry name" value="acetyl-CoA acetyltransferase, mitochondrial"/>
    <property type="match status" value="1"/>
</dbReference>
<dbReference type="Pfam" id="PF05768">
    <property type="entry name" value="Glrx-like"/>
    <property type="match status" value="1"/>
</dbReference>
<dbReference type="GeneID" id="113211280"/>
<dbReference type="InterPro" id="IPR036249">
    <property type="entry name" value="Thioredoxin-like_sf"/>
</dbReference>